<name>A0A1E5HCG2_9ENTE</name>
<dbReference type="PANTHER" id="PTHR34297">
    <property type="entry name" value="HYPOTHETICAL CYTOSOLIC PROTEIN-RELATED"/>
    <property type="match status" value="1"/>
</dbReference>
<comment type="similarity">
    <text evidence="1">Belongs to the asp23 family.</text>
</comment>
<feature type="region of interest" description="Disordered" evidence="3">
    <location>
        <begin position="142"/>
        <end position="174"/>
    </location>
</feature>
<dbReference type="EMBL" id="MIKC01000014">
    <property type="protein sequence ID" value="OEG22516.1"/>
    <property type="molecule type" value="Genomic_DNA"/>
</dbReference>
<comment type="caution">
    <text evidence="4">The sequence shown here is derived from an EMBL/GenBank/DDBJ whole genome shotgun (WGS) entry which is preliminary data.</text>
</comment>
<dbReference type="OrthoDB" id="9808942at2"/>
<sequence length="174" mass="19030">MAQVEKKETAEIKKELTFDDKVLEKIIGFSVEKVDGLLTVDGGFFSNLTGKILNNDDVTTGINVEVGKTQVAIDLSIVVEFGKNIPELVDQLVKIVSENIKKMTGLELIEVNIKVADIKTKEQHEEDSVTLQDKLSKVTDQATDAISDQTEKAKNSVSKAASNVKEQVANGRVQ</sequence>
<evidence type="ECO:0000313" key="5">
    <source>
        <dbReference type="Proteomes" id="UP000094469"/>
    </source>
</evidence>
<dbReference type="AlphaFoldDB" id="A0A1E5HCG2"/>
<proteinExistence type="inferred from homology"/>
<evidence type="ECO:0000313" key="4">
    <source>
        <dbReference type="EMBL" id="OEG22516.1"/>
    </source>
</evidence>
<evidence type="ECO:0000256" key="2">
    <source>
        <dbReference type="ARBA" id="ARBA00039575"/>
    </source>
</evidence>
<dbReference type="STRING" id="1131292.BCR24_15005"/>
<evidence type="ECO:0000256" key="1">
    <source>
        <dbReference type="ARBA" id="ARBA00005721"/>
    </source>
</evidence>
<keyword evidence="5" id="KW-1185">Reference proteome</keyword>
<dbReference type="Pfam" id="PF03780">
    <property type="entry name" value="Asp23"/>
    <property type="match status" value="1"/>
</dbReference>
<gene>
    <name evidence="4" type="ORF">BCR24_15005</name>
</gene>
<dbReference type="InterPro" id="IPR005531">
    <property type="entry name" value="Asp23"/>
</dbReference>
<protein>
    <recommendedName>
        <fullName evidence="2">Stress response regulator gls24 homolog</fullName>
    </recommendedName>
</protein>
<evidence type="ECO:0000256" key="3">
    <source>
        <dbReference type="SAM" id="MobiDB-lite"/>
    </source>
</evidence>
<reference evidence="5" key="1">
    <citation type="submission" date="2016-09" db="EMBL/GenBank/DDBJ databases">
        <authorList>
            <person name="Gulvik C.A."/>
        </authorList>
    </citation>
    <scope>NUCLEOTIDE SEQUENCE [LARGE SCALE GENOMIC DNA]</scope>
    <source>
        <strain evidence="5">LMG 26676</strain>
    </source>
</reference>
<feature type="compositionally biased region" description="Polar residues" evidence="3">
    <location>
        <begin position="155"/>
        <end position="165"/>
    </location>
</feature>
<dbReference type="RefSeq" id="WP_069640052.1">
    <property type="nucleotide sequence ID" value="NZ_JAFBEZ010000025.1"/>
</dbReference>
<accession>A0A1E5HCG2</accession>
<organism evidence="4 5">
    <name type="scientific">Enterococcus ureilyticus</name>
    <dbReference type="NCBI Taxonomy" id="1131292"/>
    <lineage>
        <taxon>Bacteria</taxon>
        <taxon>Bacillati</taxon>
        <taxon>Bacillota</taxon>
        <taxon>Bacilli</taxon>
        <taxon>Lactobacillales</taxon>
        <taxon>Enterococcaceae</taxon>
        <taxon>Enterococcus</taxon>
    </lineage>
</organism>
<dbReference type="Proteomes" id="UP000094469">
    <property type="component" value="Unassembled WGS sequence"/>
</dbReference>
<dbReference type="PANTHER" id="PTHR34297:SF3">
    <property type="entry name" value="ALKALINE SHOCK PROTEIN 23"/>
    <property type="match status" value="1"/>
</dbReference>